<reference evidence="2" key="1">
    <citation type="journal article" date="2010" name="Nature">
        <title>The Amphimedon queenslandica genome and the evolution of animal complexity.</title>
        <authorList>
            <person name="Srivastava M."/>
            <person name="Simakov O."/>
            <person name="Chapman J."/>
            <person name="Fahey B."/>
            <person name="Gauthier M.E."/>
            <person name="Mitros T."/>
            <person name="Richards G.S."/>
            <person name="Conaco C."/>
            <person name="Dacre M."/>
            <person name="Hellsten U."/>
            <person name="Larroux C."/>
            <person name="Putnam N.H."/>
            <person name="Stanke M."/>
            <person name="Adamska M."/>
            <person name="Darling A."/>
            <person name="Degnan S.M."/>
            <person name="Oakley T.H."/>
            <person name="Plachetzki D.C."/>
            <person name="Zhai Y."/>
            <person name="Adamski M."/>
            <person name="Calcino A."/>
            <person name="Cummins S.F."/>
            <person name="Goodstein D.M."/>
            <person name="Harris C."/>
            <person name="Jackson D.J."/>
            <person name="Leys S.P."/>
            <person name="Shu S."/>
            <person name="Woodcroft B.J."/>
            <person name="Vervoort M."/>
            <person name="Kosik K.S."/>
            <person name="Manning G."/>
            <person name="Degnan B.M."/>
            <person name="Rokhsar D.S."/>
        </authorList>
    </citation>
    <scope>NUCLEOTIDE SEQUENCE [LARGE SCALE GENOMIC DNA]</scope>
</reference>
<reference evidence="1" key="2">
    <citation type="submission" date="2024-06" db="UniProtKB">
        <authorList>
            <consortium name="EnsemblMetazoa"/>
        </authorList>
    </citation>
    <scope>IDENTIFICATION</scope>
</reference>
<dbReference type="RefSeq" id="XP_019860941.1">
    <property type="nucleotide sequence ID" value="XM_020005382.1"/>
</dbReference>
<keyword evidence="2" id="KW-1185">Reference proteome</keyword>
<evidence type="ECO:0000313" key="1">
    <source>
        <dbReference type="EnsemblMetazoa" id="XP_019860941.1"/>
    </source>
</evidence>
<name>A0AAN0JUX7_AMPQE</name>
<dbReference type="GeneID" id="109589279"/>
<evidence type="ECO:0000313" key="2">
    <source>
        <dbReference type="Proteomes" id="UP000007879"/>
    </source>
</evidence>
<proteinExistence type="predicted"/>
<dbReference type="KEGG" id="aqu:109589279"/>
<dbReference type="Proteomes" id="UP000007879">
    <property type="component" value="Unassembled WGS sequence"/>
</dbReference>
<dbReference type="EnsemblMetazoa" id="XM_020005382.1">
    <property type="protein sequence ID" value="XP_019860941.1"/>
    <property type="gene ID" value="LOC109589279"/>
</dbReference>
<sequence length="356" mass="41071">IRVLDHRQCNIIWRQVQPVVGELTVADIHLVCDNGRPYRCSSTDVFRAHVVDTTTNQEVNCVIEPSGSLVGCSQVTVSFTARVSGEYLAKFMMNEQILGRERRIVYPDILDHRQCKVIWRELQSVVGKLNVVDIELVCDNGRPYTIKGTDNFRAYVVNAQKHQPVNCVIGQGPPDENKTVFELKTANLIMKCETFFPIIMTPKDSYGNNAALHEAEIVFESRTNKDSNDAPLVNVCYYDVHKLDDEKKYEILVNFASPGYYHCSVKYMDKILKTINAIVLTDRDTERMEKNCKALSFDTGYNCKLMKGKKLKDTRCFISPTNLQIRRFKLKIFKKYTFKICRSTQRFLLLMMVFHY</sequence>
<organism evidence="1 2">
    <name type="scientific">Amphimedon queenslandica</name>
    <name type="common">Sponge</name>
    <dbReference type="NCBI Taxonomy" id="400682"/>
    <lineage>
        <taxon>Eukaryota</taxon>
        <taxon>Metazoa</taxon>
        <taxon>Porifera</taxon>
        <taxon>Demospongiae</taxon>
        <taxon>Heteroscleromorpha</taxon>
        <taxon>Haplosclerida</taxon>
        <taxon>Niphatidae</taxon>
        <taxon>Amphimedon</taxon>
    </lineage>
</organism>
<accession>A0AAN0JUX7</accession>
<protein>
    <submittedName>
        <fullName evidence="1">Uncharacterized protein</fullName>
    </submittedName>
</protein>
<dbReference type="AlphaFoldDB" id="A0AAN0JUX7"/>